<evidence type="ECO:0000256" key="4">
    <source>
        <dbReference type="ARBA" id="ARBA00042988"/>
    </source>
</evidence>
<proteinExistence type="inferred from homology"/>
<reference evidence="8" key="1">
    <citation type="submission" date="2013-11" db="EMBL/GenBank/DDBJ databases">
        <title>Genome sequence of the fusiform rust pathogen reveals effectors for host alternation and coevolution with pine.</title>
        <authorList>
            <consortium name="DOE Joint Genome Institute"/>
            <person name="Smith K."/>
            <person name="Pendleton A."/>
            <person name="Kubisiak T."/>
            <person name="Anderson C."/>
            <person name="Salamov A."/>
            <person name="Aerts A."/>
            <person name="Riley R."/>
            <person name="Clum A."/>
            <person name="Lindquist E."/>
            <person name="Ence D."/>
            <person name="Campbell M."/>
            <person name="Kronenberg Z."/>
            <person name="Feau N."/>
            <person name="Dhillon B."/>
            <person name="Hamelin R."/>
            <person name="Burleigh J."/>
            <person name="Smith J."/>
            <person name="Yandell M."/>
            <person name="Nelson C."/>
            <person name="Grigoriev I."/>
            <person name="Davis J."/>
        </authorList>
    </citation>
    <scope>NUCLEOTIDE SEQUENCE</scope>
    <source>
        <strain evidence="8">G11</strain>
    </source>
</reference>
<dbReference type="EC" id="1.1.1.179" evidence="3"/>
<comment type="catalytic activity">
    <reaction evidence="5">
        <text>D-xylose + NADP(+) = D-xylono-1,5-lactone + NADPH + H(+)</text>
        <dbReference type="Rhea" id="RHEA:22000"/>
        <dbReference type="ChEBI" id="CHEBI:15378"/>
        <dbReference type="ChEBI" id="CHEBI:15867"/>
        <dbReference type="ChEBI" id="CHEBI:53455"/>
        <dbReference type="ChEBI" id="CHEBI:57783"/>
        <dbReference type="ChEBI" id="CHEBI:58349"/>
        <dbReference type="EC" id="1.1.1.179"/>
    </reaction>
</comment>
<sequence length="411" mass="45392">MASDPARKVLRWAVLGPGGISRAFVNDLLIDPATRDVVDVSHKLVAVGSRSIERAQNFINNFEQLKGQSVRAYGSYDTLAADADVDIIYVGSPHSSHYLHTKMCLIAGKHVLCEKPMTVNAQQARELFRLAKDKNLFLMEALWTRFFPLVESLQKDIASGVIGKIVQVHADFSLAFDPKLLAPTHRIYDPALAGGALLDLGPYSWTMLALTLLPQNNLNAQKDVSLNENCSAENPIESSLPIPKIKASGVLFRHPKAQPDSSKVDASIIAVLEFPTPSGEITQGILESSIMRETIKDRAVTIYGSSGQIRIAFPTCCPHDYYITTDTLASSGDVRRVTTNPSKATEERRSFSIPGDGLGYMWEADEAARCIFARNIESSRMSHRDTILMMEVFDEIRKQIGLEYPAEIEKL</sequence>
<dbReference type="Pfam" id="PF01408">
    <property type="entry name" value="GFO_IDH_MocA"/>
    <property type="match status" value="1"/>
</dbReference>
<dbReference type="AlphaFoldDB" id="A0A9P6NJ90"/>
<feature type="domain" description="Gfo/Idh/MocA-like oxidoreductase N-terminal" evidence="6">
    <location>
        <begin position="10"/>
        <end position="139"/>
    </location>
</feature>
<protein>
    <recommendedName>
        <fullName evidence="3">D-xylose 1-dehydrogenase (NADP(+), D-xylono-1,5-lactone-forming)</fullName>
        <ecNumber evidence="3">1.1.1.179</ecNumber>
    </recommendedName>
    <alternativeName>
        <fullName evidence="4">D-xylose-NADP dehydrogenase</fullName>
    </alternativeName>
</protein>
<name>A0A9P6NJ90_9BASI</name>
<dbReference type="OrthoDB" id="2129491at2759"/>
<evidence type="ECO:0000256" key="2">
    <source>
        <dbReference type="ARBA" id="ARBA00023002"/>
    </source>
</evidence>
<dbReference type="Proteomes" id="UP000886653">
    <property type="component" value="Unassembled WGS sequence"/>
</dbReference>
<dbReference type="InterPro" id="IPR050984">
    <property type="entry name" value="Gfo/Idh/MocA_domain"/>
</dbReference>
<evidence type="ECO:0000259" key="7">
    <source>
        <dbReference type="Pfam" id="PF22725"/>
    </source>
</evidence>
<dbReference type="EMBL" id="MU167241">
    <property type="protein sequence ID" value="KAG0148035.1"/>
    <property type="molecule type" value="Genomic_DNA"/>
</dbReference>
<dbReference type="Pfam" id="PF22725">
    <property type="entry name" value="GFO_IDH_MocA_C3"/>
    <property type="match status" value="1"/>
</dbReference>
<evidence type="ECO:0000256" key="5">
    <source>
        <dbReference type="ARBA" id="ARBA00049233"/>
    </source>
</evidence>
<dbReference type="SUPFAM" id="SSF51735">
    <property type="entry name" value="NAD(P)-binding Rossmann-fold domains"/>
    <property type="match status" value="1"/>
</dbReference>
<comment type="caution">
    <text evidence="8">The sequence shown here is derived from an EMBL/GenBank/DDBJ whole genome shotgun (WGS) entry which is preliminary data.</text>
</comment>
<dbReference type="InterPro" id="IPR036291">
    <property type="entry name" value="NAD(P)-bd_dom_sf"/>
</dbReference>
<dbReference type="GO" id="GO:0047837">
    <property type="term" value="F:D-xylose 1-dehydrogenase (NADP+) activity"/>
    <property type="evidence" value="ECO:0007669"/>
    <property type="project" value="UniProtKB-EC"/>
</dbReference>
<dbReference type="GO" id="GO:0000166">
    <property type="term" value="F:nucleotide binding"/>
    <property type="evidence" value="ECO:0007669"/>
    <property type="project" value="InterPro"/>
</dbReference>
<dbReference type="InterPro" id="IPR000683">
    <property type="entry name" value="Gfo/Idh/MocA-like_OxRdtase_N"/>
</dbReference>
<evidence type="ECO:0000256" key="3">
    <source>
        <dbReference type="ARBA" id="ARBA00038984"/>
    </source>
</evidence>
<keyword evidence="9" id="KW-1185">Reference proteome</keyword>
<dbReference type="PANTHER" id="PTHR22604:SF105">
    <property type="entry name" value="TRANS-1,2-DIHYDROBENZENE-1,2-DIOL DEHYDROGENASE"/>
    <property type="match status" value="1"/>
</dbReference>
<dbReference type="Gene3D" id="3.30.360.10">
    <property type="entry name" value="Dihydrodipicolinate Reductase, domain 2"/>
    <property type="match status" value="1"/>
</dbReference>
<comment type="similarity">
    <text evidence="1">Belongs to the Gfo/Idh/MocA family.</text>
</comment>
<accession>A0A9P6NJ90</accession>
<dbReference type="Gene3D" id="3.40.50.720">
    <property type="entry name" value="NAD(P)-binding Rossmann-like Domain"/>
    <property type="match status" value="1"/>
</dbReference>
<keyword evidence="2" id="KW-0560">Oxidoreductase</keyword>
<gene>
    <name evidence="8" type="ORF">CROQUDRAFT_655404</name>
</gene>
<organism evidence="8 9">
    <name type="scientific">Cronartium quercuum f. sp. fusiforme G11</name>
    <dbReference type="NCBI Taxonomy" id="708437"/>
    <lineage>
        <taxon>Eukaryota</taxon>
        <taxon>Fungi</taxon>
        <taxon>Dikarya</taxon>
        <taxon>Basidiomycota</taxon>
        <taxon>Pucciniomycotina</taxon>
        <taxon>Pucciniomycetes</taxon>
        <taxon>Pucciniales</taxon>
        <taxon>Coleosporiaceae</taxon>
        <taxon>Cronartium</taxon>
    </lineage>
</organism>
<dbReference type="PANTHER" id="PTHR22604">
    <property type="entry name" value="OXIDOREDUCTASES"/>
    <property type="match status" value="1"/>
</dbReference>
<dbReference type="SUPFAM" id="SSF55347">
    <property type="entry name" value="Glyceraldehyde-3-phosphate dehydrogenase-like, C-terminal domain"/>
    <property type="match status" value="1"/>
</dbReference>
<feature type="domain" description="GFO/IDH/MocA-like oxidoreductase" evidence="7">
    <location>
        <begin position="153"/>
        <end position="310"/>
    </location>
</feature>
<dbReference type="InterPro" id="IPR055170">
    <property type="entry name" value="GFO_IDH_MocA-like_dom"/>
</dbReference>
<evidence type="ECO:0000313" key="9">
    <source>
        <dbReference type="Proteomes" id="UP000886653"/>
    </source>
</evidence>
<evidence type="ECO:0000256" key="1">
    <source>
        <dbReference type="ARBA" id="ARBA00010928"/>
    </source>
</evidence>
<evidence type="ECO:0000259" key="6">
    <source>
        <dbReference type="Pfam" id="PF01408"/>
    </source>
</evidence>
<evidence type="ECO:0000313" key="8">
    <source>
        <dbReference type="EMBL" id="KAG0148035.1"/>
    </source>
</evidence>